<evidence type="ECO:0000256" key="5">
    <source>
        <dbReference type="ARBA" id="ARBA00023235"/>
    </source>
</evidence>
<dbReference type="Gene3D" id="3.10.50.40">
    <property type="match status" value="2"/>
</dbReference>
<evidence type="ECO:0000256" key="1">
    <source>
        <dbReference type="ARBA" id="ARBA00000971"/>
    </source>
</evidence>
<dbReference type="EC" id="5.2.1.8" evidence="3 6"/>
<dbReference type="Pfam" id="PF00254">
    <property type="entry name" value="FKBP_C"/>
    <property type="match status" value="1"/>
</dbReference>
<keyword evidence="11" id="KW-1185">Reference proteome</keyword>
<comment type="caution">
    <text evidence="10">The sequence shown here is derived from an EMBL/GenBank/DDBJ whole genome shotgun (WGS) entry which is preliminary data.</text>
</comment>
<evidence type="ECO:0000256" key="2">
    <source>
        <dbReference type="ARBA" id="ARBA00006577"/>
    </source>
</evidence>
<feature type="compositionally biased region" description="Acidic residues" evidence="7">
    <location>
        <begin position="63"/>
        <end position="72"/>
    </location>
</feature>
<dbReference type="RefSeq" id="WP_148058824.1">
    <property type="nucleotide sequence ID" value="NZ_RKHK01000001.1"/>
</dbReference>
<dbReference type="InterPro" id="IPR001179">
    <property type="entry name" value="PPIase_FKBP_dom"/>
</dbReference>
<dbReference type="InterPro" id="IPR046357">
    <property type="entry name" value="PPIase_dom_sf"/>
</dbReference>
<dbReference type="AlphaFoldDB" id="A0A3N2B9B2"/>
<keyword evidence="4 6" id="KW-0697">Rotamase</keyword>
<evidence type="ECO:0000256" key="7">
    <source>
        <dbReference type="SAM" id="MobiDB-lite"/>
    </source>
</evidence>
<proteinExistence type="inferred from homology"/>
<evidence type="ECO:0000256" key="3">
    <source>
        <dbReference type="ARBA" id="ARBA00013194"/>
    </source>
</evidence>
<evidence type="ECO:0000256" key="4">
    <source>
        <dbReference type="ARBA" id="ARBA00023110"/>
    </source>
</evidence>
<evidence type="ECO:0000313" key="11">
    <source>
        <dbReference type="Proteomes" id="UP000280668"/>
    </source>
</evidence>
<evidence type="ECO:0000259" key="9">
    <source>
        <dbReference type="PROSITE" id="PS50059"/>
    </source>
</evidence>
<dbReference type="GO" id="GO:0003755">
    <property type="term" value="F:peptidyl-prolyl cis-trans isomerase activity"/>
    <property type="evidence" value="ECO:0007669"/>
    <property type="project" value="UniProtKB-KW"/>
</dbReference>
<evidence type="ECO:0000256" key="8">
    <source>
        <dbReference type="SAM" id="SignalP"/>
    </source>
</evidence>
<evidence type="ECO:0000256" key="6">
    <source>
        <dbReference type="PROSITE-ProRule" id="PRU00277"/>
    </source>
</evidence>
<protein>
    <recommendedName>
        <fullName evidence="3 6">peptidylprolyl isomerase</fullName>
        <ecNumber evidence="3 6">5.2.1.8</ecNumber>
    </recommendedName>
</protein>
<feature type="domain" description="PPIase FKBP-type" evidence="9">
    <location>
        <begin position="124"/>
        <end position="215"/>
    </location>
</feature>
<keyword evidence="5 6" id="KW-0413">Isomerase</keyword>
<comment type="catalytic activity">
    <reaction evidence="1 6">
        <text>[protein]-peptidylproline (omega=180) = [protein]-peptidylproline (omega=0)</text>
        <dbReference type="Rhea" id="RHEA:16237"/>
        <dbReference type="Rhea" id="RHEA-COMP:10747"/>
        <dbReference type="Rhea" id="RHEA-COMP:10748"/>
        <dbReference type="ChEBI" id="CHEBI:83833"/>
        <dbReference type="ChEBI" id="CHEBI:83834"/>
        <dbReference type="EC" id="5.2.1.8"/>
    </reaction>
</comment>
<name>A0A3N2B9B2_9MICO</name>
<dbReference type="OrthoDB" id="25996at2"/>
<feature type="region of interest" description="Disordered" evidence="7">
    <location>
        <begin position="26"/>
        <end position="79"/>
    </location>
</feature>
<accession>A0A3N2B9B2</accession>
<dbReference type="Proteomes" id="UP000280668">
    <property type="component" value="Unassembled WGS sequence"/>
</dbReference>
<dbReference type="EMBL" id="RKHK01000001">
    <property type="protein sequence ID" value="ROR71788.1"/>
    <property type="molecule type" value="Genomic_DNA"/>
</dbReference>
<organism evidence="10 11">
    <name type="scientific">Bogoriella caseilytica</name>
    <dbReference type="NCBI Taxonomy" id="56055"/>
    <lineage>
        <taxon>Bacteria</taxon>
        <taxon>Bacillati</taxon>
        <taxon>Actinomycetota</taxon>
        <taxon>Actinomycetes</taxon>
        <taxon>Micrococcales</taxon>
        <taxon>Bogoriellaceae</taxon>
        <taxon>Bogoriella</taxon>
    </lineage>
</organism>
<comment type="similarity">
    <text evidence="2">Belongs to the FKBP-type PPIase family.</text>
</comment>
<feature type="signal peptide" evidence="8">
    <location>
        <begin position="1"/>
        <end position="22"/>
    </location>
</feature>
<dbReference type="PROSITE" id="PS50059">
    <property type="entry name" value="FKBP_PPIASE"/>
    <property type="match status" value="1"/>
</dbReference>
<dbReference type="SUPFAM" id="SSF54534">
    <property type="entry name" value="FKBP-like"/>
    <property type="match status" value="2"/>
</dbReference>
<feature type="chain" id="PRO_5039025764" description="peptidylprolyl isomerase" evidence="8">
    <location>
        <begin position="23"/>
        <end position="360"/>
    </location>
</feature>
<keyword evidence="8" id="KW-0732">Signal</keyword>
<evidence type="ECO:0000313" key="10">
    <source>
        <dbReference type="EMBL" id="ROR71788.1"/>
    </source>
</evidence>
<gene>
    <name evidence="10" type="ORF">EDD31_0126</name>
</gene>
<dbReference type="PANTHER" id="PTHR43811">
    <property type="entry name" value="FKBP-TYPE PEPTIDYL-PROLYL CIS-TRANS ISOMERASE FKPA"/>
    <property type="match status" value="1"/>
</dbReference>
<dbReference type="PANTHER" id="PTHR43811:SF19">
    <property type="entry name" value="39 KDA FK506-BINDING NUCLEAR PROTEIN"/>
    <property type="match status" value="1"/>
</dbReference>
<dbReference type="PROSITE" id="PS51257">
    <property type="entry name" value="PROKAR_LIPOPROTEIN"/>
    <property type="match status" value="1"/>
</dbReference>
<reference evidence="10 11" key="1">
    <citation type="submission" date="2018-11" db="EMBL/GenBank/DDBJ databases">
        <title>Sequencing the genomes of 1000 actinobacteria strains.</title>
        <authorList>
            <person name="Klenk H.-P."/>
        </authorList>
    </citation>
    <scope>NUCLEOTIDE SEQUENCE [LARGE SCALE GENOMIC DNA]</scope>
    <source>
        <strain evidence="10 11">DSM 11294</strain>
    </source>
</reference>
<sequence>MRTRPRFALMTAVAAAAALTLAACEDAGPSEAEDPAAGEDSTGVESGAGDAGAGGECVRADQEAEEPVDPEEAYAPPASWDDAAPEVAAGYGDDPRVEFGDADEPEGLVVTVLEEGDGPLVYPGDEVVIDYHGQQWGSDEVFDSSFERPDPAVFPLANLIAGWQEGLPGTHAGDRVLLSVPADLAYGEIAGDDGMTEDGRPGGTLAFVIDVHGSFGAASAGQADATETGEAEALPVEIEGALGGPTCLTVDSAADQPEEPTATVIAEGSGEPLEEGDNVVLHFTASTWDNSIEESTWDGMGAETAPVGAGDPFTDLLLGVPSGSRVVLLMPAREPGAEAGSPSAQATAFVVDVVGEVPQR</sequence>